<evidence type="ECO:0000313" key="3">
    <source>
        <dbReference type="Proteomes" id="UP000632273"/>
    </source>
</evidence>
<accession>A0ABQ1TL71</accession>
<feature type="signal peptide" evidence="1">
    <location>
        <begin position="1"/>
        <end position="21"/>
    </location>
</feature>
<evidence type="ECO:0008006" key="4">
    <source>
        <dbReference type="Google" id="ProtNLM"/>
    </source>
</evidence>
<name>A0ABQ1TL71_9BACT</name>
<organism evidence="2 3">
    <name type="scientific">Hymenobacter cavernae</name>
    <dbReference type="NCBI Taxonomy" id="2044852"/>
    <lineage>
        <taxon>Bacteria</taxon>
        <taxon>Pseudomonadati</taxon>
        <taxon>Bacteroidota</taxon>
        <taxon>Cytophagia</taxon>
        <taxon>Cytophagales</taxon>
        <taxon>Hymenobacteraceae</taxon>
        <taxon>Hymenobacter</taxon>
    </lineage>
</organism>
<protein>
    <recommendedName>
        <fullName evidence="4">Lipocalin-like domain-containing protein</fullName>
    </recommendedName>
</protein>
<reference evidence="3" key="1">
    <citation type="journal article" date="2019" name="Int. J. Syst. Evol. Microbiol.">
        <title>The Global Catalogue of Microorganisms (GCM) 10K type strain sequencing project: providing services to taxonomists for standard genome sequencing and annotation.</title>
        <authorList>
            <consortium name="The Broad Institute Genomics Platform"/>
            <consortium name="The Broad Institute Genome Sequencing Center for Infectious Disease"/>
            <person name="Wu L."/>
            <person name="Ma J."/>
        </authorList>
    </citation>
    <scope>NUCLEOTIDE SEQUENCE [LARGE SCALE GENOMIC DNA]</scope>
    <source>
        <strain evidence="3">CGMCC 1.15197</strain>
    </source>
</reference>
<dbReference type="EMBL" id="BMHT01000001">
    <property type="protein sequence ID" value="GGE95689.1"/>
    <property type="molecule type" value="Genomic_DNA"/>
</dbReference>
<keyword evidence="3" id="KW-1185">Reference proteome</keyword>
<evidence type="ECO:0000313" key="2">
    <source>
        <dbReference type="EMBL" id="GGE95689.1"/>
    </source>
</evidence>
<evidence type="ECO:0000256" key="1">
    <source>
        <dbReference type="SAM" id="SignalP"/>
    </source>
</evidence>
<dbReference type="PROSITE" id="PS51257">
    <property type="entry name" value="PROKAR_LIPOPROTEIN"/>
    <property type="match status" value="1"/>
</dbReference>
<sequence>MRFAYLFSFLLLFFLAGSCKKDQDPTLETSLFGIDWDRASTQPDAEGNYTYKPRGTFTSSGWGRDGFRLESDGTFVWYTSGLADGALDISGTWTSEDNQGFRLKPNDTGIPEFILVTKPVQNNMVQARYIFRLY</sequence>
<keyword evidence="1" id="KW-0732">Signal</keyword>
<dbReference type="Proteomes" id="UP000632273">
    <property type="component" value="Unassembled WGS sequence"/>
</dbReference>
<comment type="caution">
    <text evidence="2">The sequence shown here is derived from an EMBL/GenBank/DDBJ whole genome shotgun (WGS) entry which is preliminary data.</text>
</comment>
<feature type="chain" id="PRO_5046064343" description="Lipocalin-like domain-containing protein" evidence="1">
    <location>
        <begin position="22"/>
        <end position="134"/>
    </location>
</feature>
<proteinExistence type="predicted"/>
<gene>
    <name evidence="2" type="ORF">GCM10011383_03060</name>
</gene>